<proteinExistence type="predicted"/>
<evidence type="ECO:0000256" key="1">
    <source>
        <dbReference type="ARBA" id="ARBA00004127"/>
    </source>
</evidence>
<evidence type="ECO:0000256" key="4">
    <source>
        <dbReference type="ARBA" id="ARBA00023136"/>
    </source>
</evidence>
<evidence type="ECO:0000313" key="7">
    <source>
        <dbReference type="EMBL" id="BAE86245.1"/>
    </source>
</evidence>
<evidence type="ECO:0000256" key="2">
    <source>
        <dbReference type="ARBA" id="ARBA00022692"/>
    </source>
</evidence>
<sequence>MLKQRRTSRMQIGQNLKDKIMAKFNHYQEESKKTLQNINLTQDKLNAAFMKAEKLNINTGPIHKVYQDILILIQVVKAYISKDYQEIPAGSIIAILAALIYFLSPIDILFDYLPGVGYVDDMFVLGLVLKQVDSDLQKFSLWKQSKDPAES</sequence>
<feature type="domain" description="DUF1232" evidence="6">
    <location>
        <begin position="92"/>
        <end position="126"/>
    </location>
</feature>
<accession>Q24NZ7</accession>
<dbReference type="InterPro" id="IPR010652">
    <property type="entry name" value="DUF1232"/>
</dbReference>
<keyword evidence="4 5" id="KW-0472">Membrane</keyword>
<name>Q24NZ7_DESHY</name>
<dbReference type="GO" id="GO:0012505">
    <property type="term" value="C:endomembrane system"/>
    <property type="evidence" value="ECO:0007669"/>
    <property type="project" value="UniProtKB-SubCell"/>
</dbReference>
<dbReference type="HOGENOM" id="CLU_110199_0_1_9"/>
<keyword evidence="8" id="KW-1185">Reference proteome</keyword>
<dbReference type="KEGG" id="dsy:DSY4456"/>
<dbReference type="EMBL" id="AP008230">
    <property type="protein sequence ID" value="BAE86245.1"/>
    <property type="molecule type" value="Genomic_DNA"/>
</dbReference>
<evidence type="ECO:0000259" key="6">
    <source>
        <dbReference type="Pfam" id="PF06803"/>
    </source>
</evidence>
<evidence type="ECO:0000256" key="5">
    <source>
        <dbReference type="SAM" id="Phobius"/>
    </source>
</evidence>
<dbReference type="Pfam" id="PF06803">
    <property type="entry name" value="DUF1232"/>
    <property type="match status" value="1"/>
</dbReference>
<dbReference type="eggNOG" id="COG3339">
    <property type="taxonomic scope" value="Bacteria"/>
</dbReference>
<keyword evidence="2 5" id="KW-0812">Transmembrane</keyword>
<dbReference type="AlphaFoldDB" id="Q24NZ7"/>
<feature type="transmembrane region" description="Helical" evidence="5">
    <location>
        <begin position="87"/>
        <end position="106"/>
    </location>
</feature>
<gene>
    <name evidence="7" type="ordered locus">DSY4456</name>
</gene>
<dbReference type="Proteomes" id="UP000001946">
    <property type="component" value="Chromosome"/>
</dbReference>
<keyword evidence="3 5" id="KW-1133">Transmembrane helix</keyword>
<protein>
    <recommendedName>
        <fullName evidence="6">DUF1232 domain-containing protein</fullName>
    </recommendedName>
</protein>
<evidence type="ECO:0000313" key="8">
    <source>
        <dbReference type="Proteomes" id="UP000001946"/>
    </source>
</evidence>
<evidence type="ECO:0000256" key="3">
    <source>
        <dbReference type="ARBA" id="ARBA00022989"/>
    </source>
</evidence>
<comment type="subcellular location">
    <subcellularLocation>
        <location evidence="1">Endomembrane system</location>
        <topology evidence="1">Multi-pass membrane protein</topology>
    </subcellularLocation>
</comment>
<organism evidence="7 8">
    <name type="scientific">Desulfitobacterium hafniense (strain Y51)</name>
    <dbReference type="NCBI Taxonomy" id="138119"/>
    <lineage>
        <taxon>Bacteria</taxon>
        <taxon>Bacillati</taxon>
        <taxon>Bacillota</taxon>
        <taxon>Clostridia</taxon>
        <taxon>Eubacteriales</taxon>
        <taxon>Desulfitobacteriaceae</taxon>
        <taxon>Desulfitobacterium</taxon>
    </lineage>
</organism>
<reference evidence="7 8" key="1">
    <citation type="journal article" date="2006" name="J. Bacteriol.">
        <title>Complete genome sequence of the dehalorespiring bacterium Desulfitobacterium hafniense Y51 and comparison with Dehalococcoides ethenogenes 195.</title>
        <authorList>
            <person name="Nonaka H."/>
            <person name="Keresztes G."/>
            <person name="Shinoda Y."/>
            <person name="Ikenaga Y."/>
            <person name="Abe M."/>
            <person name="Naito K."/>
            <person name="Inatomi K."/>
            <person name="Furukawa K."/>
            <person name="Inui M."/>
            <person name="Yukawa H."/>
        </authorList>
    </citation>
    <scope>NUCLEOTIDE SEQUENCE [LARGE SCALE GENOMIC DNA]</scope>
    <source>
        <strain evidence="7 8">Y51</strain>
    </source>
</reference>